<feature type="region of interest" description="Disordered" evidence="1">
    <location>
        <begin position="218"/>
        <end position="270"/>
    </location>
</feature>
<dbReference type="EMBL" id="JANTQA010000042">
    <property type="protein sequence ID" value="KAJ3434562.1"/>
    <property type="molecule type" value="Genomic_DNA"/>
</dbReference>
<feature type="compositionally biased region" description="Basic residues" evidence="1">
    <location>
        <begin position="256"/>
        <end position="267"/>
    </location>
</feature>
<protein>
    <submittedName>
        <fullName evidence="2">Wings apart-like protein</fullName>
    </submittedName>
</protein>
<feature type="compositionally biased region" description="Polar residues" evidence="1">
    <location>
        <begin position="239"/>
        <end position="251"/>
    </location>
</feature>
<gene>
    <name evidence="2" type="ORF">M0812_01680</name>
</gene>
<evidence type="ECO:0000313" key="2">
    <source>
        <dbReference type="EMBL" id="KAJ3434562.1"/>
    </source>
</evidence>
<feature type="compositionally biased region" description="Low complexity" evidence="1">
    <location>
        <begin position="351"/>
        <end position="391"/>
    </location>
</feature>
<dbReference type="Proteomes" id="UP001146793">
    <property type="component" value="Unassembled WGS sequence"/>
</dbReference>
<reference evidence="2" key="1">
    <citation type="submission" date="2022-08" db="EMBL/GenBank/DDBJ databases">
        <title>Novel sulphate-reducing endosymbionts in the free-living metamonad Anaeramoeba.</title>
        <authorList>
            <person name="Jerlstrom-Hultqvist J."/>
            <person name="Cepicka I."/>
            <person name="Gallot-Lavallee L."/>
            <person name="Salas-Leiva D."/>
            <person name="Curtis B.A."/>
            <person name="Zahonova K."/>
            <person name="Pipaliya S."/>
            <person name="Dacks J."/>
            <person name="Roger A.J."/>
        </authorList>
    </citation>
    <scope>NUCLEOTIDE SEQUENCE</scope>
    <source>
        <strain evidence="2">Busselton2</strain>
    </source>
</reference>
<sequence length="831" mass="96659">MFLIPRTKKIQSLKYNPHNLVGNKKSGKSKGNKQKEALTFMKKIFHNINLTEEEAFSPDCSHLLNLINILFPCEFNQIITTKNKEKIQEHNLNEYLSQLTSLNYRVKNFPKEEYYQSNKVGIKKIVSTIFHLKSEYEQNGIQRNEKENDLRIFYVQKKSNKKLKSQEIYGINPFLTNQKTTNTFQTTGTVRTKNIFYLKEKNQLALLKKRSKQLGYPLMKNTWSGNGSESESESKSGNAIESSTYSTNTDSEFAKRSKKKTKKQKKKNLNDQKGWDEVDLNQIFVDEIKDDSNNDVNSSTEEEWSNQTFSDSTDSGSNNLSSNNQNRKNKKKKKHNDYWPSFEVDSKKKVSTTSKTKSKMNQNKNKTKYNPNSSDSSNFDSKFNINNSKANQQKKKKKNRGENDSNRSKNKKHKSDLNKNRSKQQQQKTSKNRGKGQANNKKKILVNREKEYPKIPLQISKHNHFLKKDLINLFKTSSRRDSKNSKIKRNPKTDGHLHLIFYIINTLDKWRSNDPNFSKKFSRKHGYPNLYKICTQVYKDAINLGIRGSALFEVKISKNFSSKYLSGLLELSTKYLILTLNSENKKPIFKQKFKQYQIQISIEKNSLKEITVNHILLFNTTFSIRFYSQIDAILAIMTLGHFFKASNLPKKSKKRLGHNPIIVPKRDALQNMDYVQNGNDLVKISELIIPPLVAPNKKFLKKLNSIDRVKLKKNLEKILDEFYQNDGVNFLCAILTNQKYPLISSFIKIRKSKLMIGIEKKTAYKIPFSAKPKIEKNDNQKTIFSLEWTQKATCSATTQPSIRIVCTRVSERSLITNSIEYFIKKWNEFNN</sequence>
<proteinExistence type="predicted"/>
<organism evidence="2 3">
    <name type="scientific">Anaeramoeba flamelloides</name>
    <dbReference type="NCBI Taxonomy" id="1746091"/>
    <lineage>
        <taxon>Eukaryota</taxon>
        <taxon>Metamonada</taxon>
        <taxon>Anaeramoebidae</taxon>
        <taxon>Anaeramoeba</taxon>
    </lineage>
</organism>
<evidence type="ECO:0000256" key="1">
    <source>
        <dbReference type="SAM" id="MobiDB-lite"/>
    </source>
</evidence>
<comment type="caution">
    <text evidence="2">The sequence shown here is derived from an EMBL/GenBank/DDBJ whole genome shotgun (WGS) entry which is preliminary data.</text>
</comment>
<name>A0AAV7YXE8_9EUKA</name>
<feature type="compositionally biased region" description="Basic residues" evidence="1">
    <location>
        <begin position="430"/>
        <end position="445"/>
    </location>
</feature>
<feature type="region of interest" description="Disordered" evidence="1">
    <location>
        <begin position="290"/>
        <end position="449"/>
    </location>
</feature>
<accession>A0AAV7YXE8</accession>
<feature type="compositionally biased region" description="Low complexity" evidence="1">
    <location>
        <begin position="310"/>
        <end position="326"/>
    </location>
</feature>
<feature type="compositionally biased region" description="Polar residues" evidence="1">
    <location>
        <begin position="294"/>
        <end position="309"/>
    </location>
</feature>
<dbReference type="AlphaFoldDB" id="A0AAV7YXE8"/>
<evidence type="ECO:0000313" key="3">
    <source>
        <dbReference type="Proteomes" id="UP001146793"/>
    </source>
</evidence>